<keyword evidence="3" id="KW-1185">Reference proteome</keyword>
<dbReference type="InterPro" id="IPR050571">
    <property type="entry name" value="Class-IV_PLP-Dep_Aminotrnsfr"/>
</dbReference>
<dbReference type="EMBL" id="CP118157">
    <property type="protein sequence ID" value="WOF21796.1"/>
    <property type="molecule type" value="Genomic_DNA"/>
</dbReference>
<dbReference type="GO" id="GO:0008483">
    <property type="term" value="F:transaminase activity"/>
    <property type="evidence" value="ECO:0007669"/>
    <property type="project" value="UniProtKB-KW"/>
</dbReference>
<dbReference type="SUPFAM" id="SSF56752">
    <property type="entry name" value="D-aminoacid aminotransferase-like PLP-dependent enzymes"/>
    <property type="match status" value="1"/>
</dbReference>
<dbReference type="InterPro" id="IPR036038">
    <property type="entry name" value="Aminotransferase-like"/>
</dbReference>
<gene>
    <name evidence="2" type="ORF">N8K70_10400</name>
</gene>
<dbReference type="InterPro" id="IPR043132">
    <property type="entry name" value="BCAT-like_C"/>
</dbReference>
<dbReference type="GO" id="GO:0005829">
    <property type="term" value="C:cytosol"/>
    <property type="evidence" value="ECO:0007669"/>
    <property type="project" value="TreeGrafter"/>
</dbReference>
<dbReference type="GO" id="GO:0008153">
    <property type="term" value="P:4-aminobenzoate biosynthetic process"/>
    <property type="evidence" value="ECO:0007669"/>
    <property type="project" value="TreeGrafter"/>
</dbReference>
<dbReference type="InterPro" id="IPR001544">
    <property type="entry name" value="Aminotrans_IV"/>
</dbReference>
<name>A0AA97I3S7_9MICO</name>
<evidence type="ECO:0000313" key="3">
    <source>
        <dbReference type="Proteomes" id="UP001305498"/>
    </source>
</evidence>
<keyword evidence="2" id="KW-0032">Aminotransferase</keyword>
<organism evidence="2 3">
    <name type="scientific">Microbacterium betulae</name>
    <dbReference type="NCBI Taxonomy" id="2981139"/>
    <lineage>
        <taxon>Bacteria</taxon>
        <taxon>Bacillati</taxon>
        <taxon>Actinomycetota</taxon>
        <taxon>Actinomycetes</taxon>
        <taxon>Micrococcales</taxon>
        <taxon>Microbacteriaceae</taxon>
        <taxon>Microbacterium</taxon>
    </lineage>
</organism>
<evidence type="ECO:0000256" key="1">
    <source>
        <dbReference type="ARBA" id="ARBA00009320"/>
    </source>
</evidence>
<dbReference type="InterPro" id="IPR043131">
    <property type="entry name" value="BCAT-like_N"/>
</dbReference>
<proteinExistence type="inferred from homology"/>
<dbReference type="AlphaFoldDB" id="A0AA97I3S7"/>
<dbReference type="PANTHER" id="PTHR42743">
    <property type="entry name" value="AMINO-ACID AMINOTRANSFERASE"/>
    <property type="match status" value="1"/>
</dbReference>
<dbReference type="GO" id="GO:0008696">
    <property type="term" value="F:4-amino-4-deoxychorismate lyase activity"/>
    <property type="evidence" value="ECO:0007669"/>
    <property type="project" value="TreeGrafter"/>
</dbReference>
<protein>
    <submittedName>
        <fullName evidence="2">Aminotransferase class IV family protein</fullName>
    </submittedName>
</protein>
<dbReference type="Pfam" id="PF01063">
    <property type="entry name" value="Aminotran_4"/>
    <property type="match status" value="1"/>
</dbReference>
<evidence type="ECO:0000313" key="2">
    <source>
        <dbReference type="EMBL" id="WOF21796.1"/>
    </source>
</evidence>
<dbReference type="Proteomes" id="UP001305498">
    <property type="component" value="Chromosome"/>
</dbReference>
<reference evidence="2 3" key="1">
    <citation type="submission" date="2023-02" db="EMBL/GenBank/DDBJ databases">
        <title>Microbacterium betulae sp. nov., isolated from birch wood.</title>
        <authorList>
            <person name="Pasciak M."/>
            <person name="Pawlik K.J."/>
            <person name="Martynowski D."/>
            <person name="Laczmanski L."/>
            <person name="Ciekot J."/>
            <person name="Szponar B."/>
            <person name="Wojcik-Fatla A."/>
            <person name="Mackiewicz B."/>
            <person name="Farian E."/>
            <person name="Cholewa G."/>
            <person name="Cholewa A."/>
            <person name="Dutkiewicz J."/>
        </authorList>
    </citation>
    <scope>NUCLEOTIDE SEQUENCE [LARGE SCALE GENOMIC DNA]</scope>
    <source>
        <strain evidence="2 3">AB</strain>
    </source>
</reference>
<sequence>MQQLDGAAVGIDRLQALALVNHGHFTTMRVDGGRVRGLSRHLERLVRDCRTVFDAELDVDAVRGFVRAAIADEDESVVVRVTVFDPALGLQRPGGDAAPRVLVSPRGVAPSADAPLRLRTTRYQRDLPAVKHTGLFGALHERRRAQRAGFDDAVFVDATGRLSEGPTWNLGFVDGGRLVWPEADALPGVTMSLLSEAHDGLVTRRPVSASDLPGMEAAFATNAGGGVRAVAAIDDVTWDPAHPAIGLLRDAYASIAGEPLIEAPRILPA</sequence>
<dbReference type="Gene3D" id="3.20.10.10">
    <property type="entry name" value="D-amino Acid Aminotransferase, subunit A, domain 2"/>
    <property type="match status" value="1"/>
</dbReference>
<dbReference type="PANTHER" id="PTHR42743:SF2">
    <property type="entry name" value="AMINODEOXYCHORISMATE LYASE"/>
    <property type="match status" value="1"/>
</dbReference>
<dbReference type="KEGG" id="mbet:N8K70_10400"/>
<keyword evidence="2" id="KW-0808">Transferase</keyword>
<comment type="similarity">
    <text evidence="1">Belongs to the class-IV pyridoxal-phosphate-dependent aminotransferase family.</text>
</comment>
<dbReference type="Gene3D" id="3.30.470.10">
    <property type="match status" value="1"/>
</dbReference>
<accession>A0AA97I3S7</accession>
<dbReference type="NCBIfam" id="NF006734">
    <property type="entry name" value="PRK09266.1"/>
    <property type="match status" value="1"/>
</dbReference>
<dbReference type="RefSeq" id="WP_317138274.1">
    <property type="nucleotide sequence ID" value="NZ_CP118157.1"/>
</dbReference>